<dbReference type="Gene3D" id="3.40.50.300">
    <property type="entry name" value="P-loop containing nucleotide triphosphate hydrolases"/>
    <property type="match status" value="1"/>
</dbReference>
<dbReference type="GO" id="GO:0042470">
    <property type="term" value="C:melanosome"/>
    <property type="evidence" value="ECO:0007669"/>
    <property type="project" value="UniProtKB-SubCell"/>
</dbReference>
<comment type="caution">
    <text evidence="18">The sequence shown here is derived from an EMBL/GenBank/DDBJ whole genome shotgun (WGS) entry which is preliminary data.</text>
</comment>
<dbReference type="Gene3D" id="3.90.1740.10">
    <property type="entry name" value="2',3'-cyclic nucleotide 3'-phosphodiesterase superfamily"/>
    <property type="match status" value="1"/>
</dbReference>
<evidence type="ECO:0000256" key="10">
    <source>
        <dbReference type="ARBA" id="ARBA00022801"/>
    </source>
</evidence>
<evidence type="ECO:0000313" key="18">
    <source>
        <dbReference type="EMBL" id="KAJ3600898.1"/>
    </source>
</evidence>
<keyword evidence="12" id="KW-0472">Membrane</keyword>
<dbReference type="PANTHER" id="PTHR10156:SF0">
    <property type="entry name" value="2',3'-CYCLIC-NUCLEOTIDE 3'-PHOSPHODIESTERASE"/>
    <property type="match status" value="1"/>
</dbReference>
<evidence type="ECO:0000256" key="6">
    <source>
        <dbReference type="ARBA" id="ARBA00012317"/>
    </source>
</evidence>
<evidence type="ECO:0000256" key="14">
    <source>
        <dbReference type="ARBA" id="ARBA00023289"/>
    </source>
</evidence>
<comment type="catalytic activity">
    <reaction evidence="1">
        <text>a nucleoside 2',3'-cyclic phosphate + H2O = a nucleoside 2'-phosphate + H(+)</text>
        <dbReference type="Rhea" id="RHEA:14489"/>
        <dbReference type="ChEBI" id="CHEBI:15377"/>
        <dbReference type="ChEBI" id="CHEBI:15378"/>
        <dbReference type="ChEBI" id="CHEBI:66954"/>
        <dbReference type="ChEBI" id="CHEBI:78552"/>
        <dbReference type="EC" id="3.1.4.37"/>
    </reaction>
</comment>
<evidence type="ECO:0000256" key="7">
    <source>
        <dbReference type="ARBA" id="ARBA00014478"/>
    </source>
</evidence>
<organism evidence="18 19">
    <name type="scientific">Muraenolepis orangiensis</name>
    <name type="common">Patagonian moray cod</name>
    <dbReference type="NCBI Taxonomy" id="630683"/>
    <lineage>
        <taxon>Eukaryota</taxon>
        <taxon>Metazoa</taxon>
        <taxon>Chordata</taxon>
        <taxon>Craniata</taxon>
        <taxon>Vertebrata</taxon>
        <taxon>Euteleostomi</taxon>
        <taxon>Actinopterygii</taxon>
        <taxon>Neopterygii</taxon>
        <taxon>Teleostei</taxon>
        <taxon>Neoteleostei</taxon>
        <taxon>Acanthomorphata</taxon>
        <taxon>Zeiogadaria</taxon>
        <taxon>Gadariae</taxon>
        <taxon>Gadiformes</taxon>
        <taxon>Muraenolepidoidei</taxon>
        <taxon>Muraenolepididae</taxon>
        <taxon>Muraenolepis</taxon>
    </lineage>
</organism>
<evidence type="ECO:0000256" key="4">
    <source>
        <dbReference type="ARBA" id="ARBA00008662"/>
    </source>
</evidence>
<evidence type="ECO:0000256" key="13">
    <source>
        <dbReference type="ARBA" id="ARBA00023288"/>
    </source>
</evidence>
<dbReference type="OrthoDB" id="3231855at2759"/>
<dbReference type="Pfam" id="PF05881">
    <property type="entry name" value="CNPase"/>
    <property type="match status" value="1"/>
</dbReference>
<evidence type="ECO:0000256" key="15">
    <source>
        <dbReference type="ARBA" id="ARBA00045937"/>
    </source>
</evidence>
<evidence type="ECO:0000256" key="1">
    <source>
        <dbReference type="ARBA" id="ARBA00000610"/>
    </source>
</evidence>
<dbReference type="GO" id="GO:0009214">
    <property type="term" value="P:cyclic nucleotide catabolic process"/>
    <property type="evidence" value="ECO:0007669"/>
    <property type="project" value="InterPro"/>
</dbReference>
<feature type="region of interest" description="Disordered" evidence="16">
    <location>
        <begin position="48"/>
        <end position="242"/>
    </location>
</feature>
<keyword evidence="11" id="KW-0694">RNA-binding</keyword>
<feature type="compositionally biased region" description="Basic and acidic residues" evidence="16">
    <location>
        <begin position="154"/>
        <end position="172"/>
    </location>
</feature>
<comment type="similarity">
    <text evidence="4">Belongs to the 2H phosphoesterase superfamily. CNPase family.</text>
</comment>
<evidence type="ECO:0000259" key="17">
    <source>
        <dbReference type="Pfam" id="PF05881"/>
    </source>
</evidence>
<feature type="region of interest" description="Disordered" evidence="16">
    <location>
        <begin position="359"/>
        <end position="381"/>
    </location>
</feature>
<dbReference type="InterPro" id="IPR047325">
    <property type="entry name" value="CNPase_cat"/>
</dbReference>
<keyword evidence="19" id="KW-1185">Reference proteome</keyword>
<comment type="function">
    <text evidence="15">Catalyzes the formation of 2'-nucleotide products from 2',3'-cyclic substrates. May participate in RNA metabolism in the myelinating cell, CNP is the third most abundant protein in central nervous system myelin.</text>
</comment>
<keyword evidence="14" id="KW-0636">Prenylation</keyword>
<evidence type="ECO:0000256" key="12">
    <source>
        <dbReference type="ARBA" id="ARBA00023136"/>
    </source>
</evidence>
<proteinExistence type="inferred from homology"/>
<accession>A0A9Q0IK31</accession>
<dbReference type="GO" id="GO:0003723">
    <property type="term" value="F:RNA binding"/>
    <property type="evidence" value="ECO:0007669"/>
    <property type="project" value="UniProtKB-KW"/>
</dbReference>
<dbReference type="SUPFAM" id="SSF55144">
    <property type="entry name" value="LigT-like"/>
    <property type="match status" value="1"/>
</dbReference>
<dbReference type="EMBL" id="JANIIK010000047">
    <property type="protein sequence ID" value="KAJ3600898.1"/>
    <property type="molecule type" value="Genomic_DNA"/>
</dbReference>
<sequence length="729" mass="78915">MDVDKCQEDFNTMSEQVVNAMENMAVSVTKEQEKAPAVVVEPQPVAVNGHNEAELSPASDKQANAFPESAAQPEETLPMETSEQDVLPHVPDTVEEPVAMEAPSEAVPAQPDSSPEKVSEPLDQEAPPNVAEEPMEEISEVIPASPKPGGSPEKLSEAPERDVAQDVPEKVAETTGADEPSGAQRQPDGSLETASPPDVIMMGTESEELKPDPLPAVEADPEPKAVESVPELASQTSPEPDKMALLVEPAVHKEEMPAAEVEVAMQTAMEKLAVEQVLTTVLTAVEQESPKPEEVLGKPVEGASENKVCSMVPSQTEAVPSAEVLNTKQVEAVKEEETKKPAQPNLTAAIALDPVVQEGAHVDQMEPTKKKRRRRGLPGSGKSFLAGAINDSYQNICSVLSSDDHDVTSADGYKALDEAVIACASAMVVVDDTNHFHDRLACLADIAGQNRRVALFLEPGTEWCRDIPQLVKRTRRGLDEAQIQVMKGTHDEVSIPLFFAWFLLQDKLKCTAMDFLKTLDSLDAFKKHLADFPVETEKEVDLEQYFNSDWSLHCTTKYCNYGKAKGAKEYAEQTAVKTEYSTVSELSLTALFVTPRTVGARVALSEAQMALWPAGEDDDQVEASVPGSGTLPLGSRAHISLGCAAKVNPVQTGLDLLDILVLQRDGQQGDLVEEMELGSLVYLEKGRWLLTLREPISVQGCFSSSYEAKEAEVSKKEPEKKKKAKCAIL</sequence>
<keyword evidence="10" id="KW-0378">Hydrolase</keyword>
<keyword evidence="9" id="KW-0597">Phosphoprotein</keyword>
<dbReference type="EC" id="3.1.4.37" evidence="6"/>
<dbReference type="GO" id="GO:0016020">
    <property type="term" value="C:membrane"/>
    <property type="evidence" value="ECO:0007669"/>
    <property type="project" value="UniProtKB-SubCell"/>
</dbReference>
<dbReference type="InterPro" id="IPR027417">
    <property type="entry name" value="P-loop_NTPase"/>
</dbReference>
<dbReference type="AlphaFoldDB" id="A0A9Q0IK31"/>
<evidence type="ECO:0000256" key="9">
    <source>
        <dbReference type="ARBA" id="ARBA00022553"/>
    </source>
</evidence>
<evidence type="ECO:0000256" key="8">
    <source>
        <dbReference type="ARBA" id="ARBA00022481"/>
    </source>
</evidence>
<keyword evidence="13" id="KW-0449">Lipoprotein</keyword>
<evidence type="ECO:0000256" key="3">
    <source>
        <dbReference type="ARBA" id="ARBA00004635"/>
    </source>
</evidence>
<evidence type="ECO:0000313" key="19">
    <source>
        <dbReference type="Proteomes" id="UP001148018"/>
    </source>
</evidence>
<name>A0A9Q0IK31_9TELE</name>
<dbReference type="InterPro" id="IPR009097">
    <property type="entry name" value="Cyclic_Pdiesterase"/>
</dbReference>
<reference evidence="18" key="1">
    <citation type="submission" date="2022-07" db="EMBL/GenBank/DDBJ databases">
        <title>Chromosome-level genome of Muraenolepis orangiensis.</title>
        <authorList>
            <person name="Kim J."/>
        </authorList>
    </citation>
    <scope>NUCLEOTIDE SEQUENCE</scope>
    <source>
        <strain evidence="18">KU_S4_2022</strain>
        <tissue evidence="18">Muscle</tissue>
    </source>
</reference>
<dbReference type="InterPro" id="IPR008431">
    <property type="entry name" value="CNPase"/>
</dbReference>
<dbReference type="Proteomes" id="UP001148018">
    <property type="component" value="Unassembled WGS sequence"/>
</dbReference>
<evidence type="ECO:0000256" key="5">
    <source>
        <dbReference type="ARBA" id="ARBA00011781"/>
    </source>
</evidence>
<comment type="subunit">
    <text evidence="5">Exists as monomers and homodimers.</text>
</comment>
<evidence type="ECO:0000256" key="2">
    <source>
        <dbReference type="ARBA" id="ARBA00004223"/>
    </source>
</evidence>
<dbReference type="PANTHER" id="PTHR10156">
    <property type="entry name" value="2',3'-CYCLIC-NUCLEOTIDE 3'-PHOSPHODIESTERASE"/>
    <property type="match status" value="1"/>
</dbReference>
<keyword evidence="8" id="KW-0488">Methylation</keyword>
<evidence type="ECO:0000256" key="16">
    <source>
        <dbReference type="SAM" id="MobiDB-lite"/>
    </source>
</evidence>
<feature type="domain" description="Cyclic nucleotide phosphodiesterase catalytic" evidence="17">
    <location>
        <begin position="495"/>
        <end position="728"/>
    </location>
</feature>
<evidence type="ECO:0000256" key="11">
    <source>
        <dbReference type="ARBA" id="ARBA00022884"/>
    </source>
</evidence>
<gene>
    <name evidence="18" type="ORF">NHX12_031871</name>
</gene>
<dbReference type="GO" id="GO:0004113">
    <property type="term" value="F:2',3'-cyclic-nucleotide 3'-phosphodiesterase activity"/>
    <property type="evidence" value="ECO:0007669"/>
    <property type="project" value="UniProtKB-EC"/>
</dbReference>
<comment type="subcellular location">
    <subcellularLocation>
        <location evidence="2">Melanosome</location>
    </subcellularLocation>
    <subcellularLocation>
        <location evidence="3">Membrane</location>
        <topology evidence="3">Lipid-anchor</topology>
    </subcellularLocation>
</comment>
<protein>
    <recommendedName>
        <fullName evidence="7">2',3'-cyclic-nucleotide 3'-phosphodiesterase</fullName>
        <ecNumber evidence="6">3.1.4.37</ecNumber>
    </recommendedName>
</protein>